<keyword evidence="3" id="KW-0808">Transferase</keyword>
<organism evidence="6 7">
    <name type="scientific">Candidatus Gottesmanbacteria bacterium RBG_16_37_8</name>
    <dbReference type="NCBI Taxonomy" id="1798371"/>
    <lineage>
        <taxon>Bacteria</taxon>
        <taxon>Candidatus Gottesmaniibacteriota</taxon>
    </lineage>
</organism>
<evidence type="ECO:0000256" key="3">
    <source>
        <dbReference type="ARBA" id="ARBA00022679"/>
    </source>
</evidence>
<name>A0A1F5YTB1_9BACT</name>
<keyword evidence="4" id="KW-0663">Pyridoxal phosphate</keyword>
<dbReference type="InterPro" id="IPR015421">
    <property type="entry name" value="PyrdxlP-dep_Trfase_major"/>
</dbReference>
<dbReference type="STRING" id="1798371.A2W14_02350"/>
<dbReference type="GO" id="GO:1901605">
    <property type="term" value="P:alpha-amino acid metabolic process"/>
    <property type="evidence" value="ECO:0007669"/>
    <property type="project" value="TreeGrafter"/>
</dbReference>
<dbReference type="EMBL" id="MFJA01000031">
    <property type="protein sequence ID" value="OGG03313.1"/>
    <property type="molecule type" value="Genomic_DNA"/>
</dbReference>
<evidence type="ECO:0000313" key="7">
    <source>
        <dbReference type="Proteomes" id="UP000176665"/>
    </source>
</evidence>
<comment type="caution">
    <text evidence="6">The sequence shown here is derived from an EMBL/GenBank/DDBJ whole genome shotgun (WGS) entry which is preliminary data.</text>
</comment>
<dbReference type="InterPro" id="IPR015422">
    <property type="entry name" value="PyrdxlP-dep_Trfase_small"/>
</dbReference>
<evidence type="ECO:0000256" key="1">
    <source>
        <dbReference type="ARBA" id="ARBA00001933"/>
    </source>
</evidence>
<dbReference type="InterPro" id="IPR004839">
    <property type="entry name" value="Aminotransferase_I/II_large"/>
</dbReference>
<dbReference type="AlphaFoldDB" id="A0A1F5YTB1"/>
<gene>
    <name evidence="6" type="ORF">A2W14_02350</name>
</gene>
<reference evidence="6 7" key="1">
    <citation type="journal article" date="2016" name="Nat. Commun.">
        <title>Thousands of microbial genomes shed light on interconnected biogeochemical processes in an aquifer system.</title>
        <authorList>
            <person name="Anantharaman K."/>
            <person name="Brown C.T."/>
            <person name="Hug L.A."/>
            <person name="Sharon I."/>
            <person name="Castelle C.J."/>
            <person name="Probst A.J."/>
            <person name="Thomas B.C."/>
            <person name="Singh A."/>
            <person name="Wilkins M.J."/>
            <person name="Karaoz U."/>
            <person name="Brodie E.L."/>
            <person name="Williams K.H."/>
            <person name="Hubbard S.S."/>
            <person name="Banfield J.F."/>
        </authorList>
    </citation>
    <scope>NUCLEOTIDE SEQUENCE [LARGE SCALE GENOMIC DNA]</scope>
</reference>
<evidence type="ECO:0000259" key="5">
    <source>
        <dbReference type="Pfam" id="PF00155"/>
    </source>
</evidence>
<sequence length="451" mass="50833">MQKYNFMPDLRESHLAPVSFDNPEIRAVPTQKFPPNNLLDLITYTRLHSEIRSLAGGMPASELHPRVDIQNAINEVLSDPNIPPDEIFQYGNARGNYRYREVVADNLTKVTETELTPDHVITTVGGQDAISKFLEATFGPGNPERKVLLTRPDTYSALMGAAERFNIQVVGVLSDHEGIIPEELEKTIITLLDDYQVTPAGIFEMVLSNPTGGVMSDKRGLELSKICEKYGLNAYFDYAYFGIIFDENIEEPKLLYLDSKGITVGFSSSKIIAPGLRTTHLITKDDELMDKYVAIKRDEKIFTPPILELALWKLFSNQEWMKQRLATVKKRYLVGKETAVEAINQNSDVLKISINPQGGMFLYPEMPPGFSSHRLLERLLTEAKIALVPGSWTQTHQLQMADGNLIGPPMKDNNFRLCYSTLPPNELKEVISELAIFLRKVAKEENIQLFN</sequence>
<dbReference type="Gene3D" id="3.40.640.10">
    <property type="entry name" value="Type I PLP-dependent aspartate aminotransferase-like (Major domain)"/>
    <property type="match status" value="1"/>
</dbReference>
<protein>
    <recommendedName>
        <fullName evidence="5">Aminotransferase class I/classII large domain-containing protein</fullName>
    </recommendedName>
</protein>
<evidence type="ECO:0000313" key="6">
    <source>
        <dbReference type="EMBL" id="OGG03313.1"/>
    </source>
</evidence>
<dbReference type="CDD" id="cd00609">
    <property type="entry name" value="AAT_like"/>
    <property type="match status" value="1"/>
</dbReference>
<accession>A0A1F5YTB1</accession>
<proteinExistence type="predicted"/>
<dbReference type="PANTHER" id="PTHR42790:SF4">
    <property type="entry name" value="VALINE--PYRUVATE AMINOTRANSFERASE"/>
    <property type="match status" value="1"/>
</dbReference>
<dbReference type="Gene3D" id="3.90.1150.10">
    <property type="entry name" value="Aspartate Aminotransferase, domain 1"/>
    <property type="match status" value="1"/>
</dbReference>
<dbReference type="GO" id="GO:0030170">
    <property type="term" value="F:pyridoxal phosphate binding"/>
    <property type="evidence" value="ECO:0007669"/>
    <property type="project" value="InterPro"/>
</dbReference>
<dbReference type="GO" id="GO:0005829">
    <property type="term" value="C:cytosol"/>
    <property type="evidence" value="ECO:0007669"/>
    <property type="project" value="TreeGrafter"/>
</dbReference>
<dbReference type="GO" id="GO:0009042">
    <property type="term" value="F:valine-pyruvate transaminase activity"/>
    <property type="evidence" value="ECO:0007669"/>
    <property type="project" value="TreeGrafter"/>
</dbReference>
<feature type="domain" description="Aminotransferase class I/classII large" evidence="5">
    <location>
        <begin position="86"/>
        <end position="433"/>
    </location>
</feature>
<evidence type="ECO:0000256" key="4">
    <source>
        <dbReference type="ARBA" id="ARBA00022898"/>
    </source>
</evidence>
<dbReference type="SUPFAM" id="SSF53383">
    <property type="entry name" value="PLP-dependent transferases"/>
    <property type="match status" value="1"/>
</dbReference>
<dbReference type="InterPro" id="IPR015424">
    <property type="entry name" value="PyrdxlP-dep_Trfase"/>
</dbReference>
<dbReference type="InterPro" id="IPR050859">
    <property type="entry name" value="Class-I_PLP-dep_aminotransf"/>
</dbReference>
<keyword evidence="2" id="KW-0032">Aminotransferase</keyword>
<dbReference type="PANTHER" id="PTHR42790">
    <property type="entry name" value="AMINOTRANSFERASE"/>
    <property type="match status" value="1"/>
</dbReference>
<evidence type="ECO:0000256" key="2">
    <source>
        <dbReference type="ARBA" id="ARBA00022576"/>
    </source>
</evidence>
<dbReference type="Proteomes" id="UP000176665">
    <property type="component" value="Unassembled WGS sequence"/>
</dbReference>
<dbReference type="Pfam" id="PF00155">
    <property type="entry name" value="Aminotran_1_2"/>
    <property type="match status" value="1"/>
</dbReference>
<comment type="cofactor">
    <cofactor evidence="1">
        <name>pyridoxal 5'-phosphate</name>
        <dbReference type="ChEBI" id="CHEBI:597326"/>
    </cofactor>
</comment>